<dbReference type="Gene3D" id="3.30.70.330">
    <property type="match status" value="2"/>
</dbReference>
<feature type="domain" description="RRM" evidence="6">
    <location>
        <begin position="201"/>
        <end position="288"/>
    </location>
</feature>
<dbReference type="InterPro" id="IPR051945">
    <property type="entry name" value="RRM_MRD1_RNA_proc_ribogen"/>
</dbReference>
<dbReference type="PANTHER" id="PTHR48039">
    <property type="entry name" value="RNA-BINDING MOTIF PROTEIN 14B"/>
    <property type="match status" value="1"/>
</dbReference>
<dbReference type="SMART" id="SM00360">
    <property type="entry name" value="RRM"/>
    <property type="match status" value="2"/>
</dbReference>
<reference evidence="7 8" key="1">
    <citation type="submission" date="2016-04" db="EMBL/GenBank/DDBJ databases">
        <title>The genome of Intoshia linei affirms orthonectids as highly simplified spiralians.</title>
        <authorList>
            <person name="Mikhailov K.V."/>
            <person name="Slusarev G.S."/>
            <person name="Nikitin M.A."/>
            <person name="Logacheva M.D."/>
            <person name="Penin A."/>
            <person name="Aleoshin V."/>
            <person name="Panchin Y.V."/>
        </authorList>
    </citation>
    <scope>NUCLEOTIDE SEQUENCE [LARGE SCALE GENOMIC DNA]</scope>
    <source>
        <strain evidence="7">Intl2013</strain>
        <tissue evidence="7">Whole animal</tissue>
    </source>
</reference>
<evidence type="ECO:0000256" key="3">
    <source>
        <dbReference type="ARBA" id="ARBA00022884"/>
    </source>
</evidence>
<dbReference type="OrthoDB" id="3945418at2759"/>
<dbReference type="InterPro" id="IPR000504">
    <property type="entry name" value="RRM_dom"/>
</dbReference>
<dbReference type="GO" id="GO:0005634">
    <property type="term" value="C:nucleus"/>
    <property type="evidence" value="ECO:0007669"/>
    <property type="project" value="UniProtKB-SubCell"/>
</dbReference>
<accession>A0A177B790</accession>
<feature type="non-terminal residue" evidence="7">
    <location>
        <position position="326"/>
    </location>
</feature>
<evidence type="ECO:0000256" key="1">
    <source>
        <dbReference type="ARBA" id="ARBA00004123"/>
    </source>
</evidence>
<dbReference type="InterPro" id="IPR035979">
    <property type="entry name" value="RBD_domain_sf"/>
</dbReference>
<gene>
    <name evidence="7" type="ORF">A3Q56_02082</name>
</gene>
<evidence type="ECO:0000256" key="2">
    <source>
        <dbReference type="ARBA" id="ARBA00022737"/>
    </source>
</evidence>
<dbReference type="Proteomes" id="UP000078046">
    <property type="component" value="Unassembled WGS sequence"/>
</dbReference>
<evidence type="ECO:0000313" key="7">
    <source>
        <dbReference type="EMBL" id="OAF70167.1"/>
    </source>
</evidence>
<keyword evidence="2" id="KW-0677">Repeat</keyword>
<dbReference type="GO" id="GO:0003729">
    <property type="term" value="F:mRNA binding"/>
    <property type="evidence" value="ECO:0007669"/>
    <property type="project" value="TreeGrafter"/>
</dbReference>
<evidence type="ECO:0000259" key="6">
    <source>
        <dbReference type="PROSITE" id="PS50102"/>
    </source>
</evidence>
<evidence type="ECO:0000313" key="8">
    <source>
        <dbReference type="Proteomes" id="UP000078046"/>
    </source>
</evidence>
<keyword evidence="8" id="KW-1185">Reference proteome</keyword>
<proteinExistence type="predicted"/>
<comment type="caution">
    <text evidence="7">The sequence shown here is derived from an EMBL/GenBank/DDBJ whole genome shotgun (WGS) entry which is preliminary data.</text>
</comment>
<comment type="subcellular location">
    <subcellularLocation>
        <location evidence="1">Nucleus</location>
    </subcellularLocation>
</comment>
<evidence type="ECO:0000256" key="4">
    <source>
        <dbReference type="ARBA" id="ARBA00023242"/>
    </source>
</evidence>
<dbReference type="PROSITE" id="PS50102">
    <property type="entry name" value="RRM"/>
    <property type="match status" value="2"/>
</dbReference>
<protein>
    <recommendedName>
        <fullName evidence="6">RRM domain-containing protein</fullName>
    </recommendedName>
</protein>
<feature type="domain" description="RRM" evidence="6">
    <location>
        <begin position="64"/>
        <end position="152"/>
    </location>
</feature>
<dbReference type="EMBL" id="LWCA01000180">
    <property type="protein sequence ID" value="OAF70167.1"/>
    <property type="molecule type" value="Genomic_DNA"/>
</dbReference>
<dbReference type="Pfam" id="PF00076">
    <property type="entry name" value="RRM_1"/>
    <property type="match status" value="2"/>
</dbReference>
<keyword evidence="4" id="KW-0539">Nucleus</keyword>
<organism evidence="7 8">
    <name type="scientific">Intoshia linei</name>
    <dbReference type="NCBI Taxonomy" id="1819745"/>
    <lineage>
        <taxon>Eukaryota</taxon>
        <taxon>Metazoa</taxon>
        <taxon>Spiralia</taxon>
        <taxon>Lophotrochozoa</taxon>
        <taxon>Mesozoa</taxon>
        <taxon>Orthonectida</taxon>
        <taxon>Rhopaluridae</taxon>
        <taxon>Intoshia</taxon>
    </lineage>
</organism>
<dbReference type="PANTHER" id="PTHR48039:SF5">
    <property type="entry name" value="RNA-BINDING PROTEIN 28"/>
    <property type="match status" value="1"/>
</dbReference>
<dbReference type="SUPFAM" id="SSF54928">
    <property type="entry name" value="RNA-binding domain, RBD"/>
    <property type="match status" value="2"/>
</dbReference>
<name>A0A177B790_9BILA</name>
<sequence length="326" mass="37301">MLFSFINRKSLVYSISNRAVSTIQSLMAISVGFTSISEESELPILKAENDISSLRNNFGDYVIASFLIFELPIPFISLRDILIEMDIEKLKTEAEKYGTVVDVNLPVKPDSTECRGFGFVQYQNEDDMKNAIKIFNGKKTFDRKLKCMISVSKNEHCIHKEIGKSETPKEKRKQIGENETIEKPPIKKVKQYDKADAVEGNTLFIRNLSYDTKKEELHSLFSSYGDINYVTLLKNDNGQCKGTAFIKYKRKSSVNDILDDFEKNPATFNLNYIQFDVKRALTKEKIESIGNLSKLKDASSRNLHLFREGAIRNADELQNMTKKDRV</sequence>
<keyword evidence="3 5" id="KW-0694">RNA-binding</keyword>
<dbReference type="InterPro" id="IPR012677">
    <property type="entry name" value="Nucleotide-bd_a/b_plait_sf"/>
</dbReference>
<evidence type="ECO:0000256" key="5">
    <source>
        <dbReference type="PROSITE-ProRule" id="PRU00176"/>
    </source>
</evidence>
<dbReference type="AlphaFoldDB" id="A0A177B790"/>